<keyword evidence="3" id="KW-1003">Cell membrane</keyword>
<name>A0A6N7IUE0_9FIRM</name>
<feature type="transmembrane region" description="Helical" evidence="7">
    <location>
        <begin position="241"/>
        <end position="258"/>
    </location>
</feature>
<comment type="caution">
    <text evidence="9">The sequence shown here is derived from an EMBL/GenBank/DDBJ whole genome shotgun (WGS) entry which is preliminary data.</text>
</comment>
<reference evidence="9 10" key="1">
    <citation type="submission" date="2019-10" db="EMBL/GenBank/DDBJ databases">
        <title>Comparative genomics of sulfur disproportionating microorganisms.</title>
        <authorList>
            <person name="Ward L.M."/>
            <person name="Bertran E."/>
            <person name="Johnston D."/>
        </authorList>
    </citation>
    <scope>NUCLEOTIDE SEQUENCE [LARGE SCALE GENOMIC DNA]</scope>
    <source>
        <strain evidence="9 10">DSM 14055</strain>
    </source>
</reference>
<sequence length="266" mass="28924">MLMPDHEKIGPAWDGYLLLQRVLVLALLLSVYVWSAYGTNLSIAELVRGYPHVLDFLSRMFPPNLTIIPELVRPTIETIQIAIWGTTLAVLLAIPLGLLAAANLTPHPVLYAVARIILNALRAVSEMVFGLIFVAAVGLGPFPGVLALALHSAGMLGKFYAEAIENIDPGPVEALEATGAHKLQVIIYGVVPQVLPEFITYNLYRWEHNVRAATVLGLVGAGGIGFELITSMRLFKYADTASILLVILLTVTVVDYISSRIRSYVI</sequence>
<protein>
    <submittedName>
        <fullName evidence="9">Phosphonate ABC transporter, permease protein PhnE</fullName>
    </submittedName>
</protein>
<dbReference type="PROSITE" id="PS50928">
    <property type="entry name" value="ABC_TM1"/>
    <property type="match status" value="1"/>
</dbReference>
<proteinExistence type="inferred from homology"/>
<dbReference type="GO" id="GO:0005886">
    <property type="term" value="C:plasma membrane"/>
    <property type="evidence" value="ECO:0007669"/>
    <property type="project" value="UniProtKB-SubCell"/>
</dbReference>
<comment type="subcellular location">
    <subcellularLocation>
        <location evidence="1 7">Cell membrane</location>
        <topology evidence="1 7">Multi-pass membrane protein</topology>
    </subcellularLocation>
</comment>
<dbReference type="Proteomes" id="UP000441717">
    <property type="component" value="Unassembled WGS sequence"/>
</dbReference>
<evidence type="ECO:0000313" key="9">
    <source>
        <dbReference type="EMBL" id="MQL53521.1"/>
    </source>
</evidence>
<accession>A0A6N7IUE0</accession>
<dbReference type="InterPro" id="IPR000515">
    <property type="entry name" value="MetI-like"/>
</dbReference>
<feature type="domain" description="ABC transmembrane type-1" evidence="8">
    <location>
        <begin position="75"/>
        <end position="258"/>
    </location>
</feature>
<evidence type="ECO:0000256" key="1">
    <source>
        <dbReference type="ARBA" id="ARBA00004651"/>
    </source>
</evidence>
<evidence type="ECO:0000256" key="6">
    <source>
        <dbReference type="ARBA" id="ARBA00023136"/>
    </source>
</evidence>
<evidence type="ECO:0000256" key="7">
    <source>
        <dbReference type="RuleBase" id="RU363032"/>
    </source>
</evidence>
<feature type="transmembrane region" description="Helical" evidence="7">
    <location>
        <begin position="128"/>
        <end position="150"/>
    </location>
</feature>
<evidence type="ECO:0000259" key="8">
    <source>
        <dbReference type="PROSITE" id="PS50928"/>
    </source>
</evidence>
<dbReference type="OrthoDB" id="8557224at2"/>
<keyword evidence="2 7" id="KW-0813">Transport</keyword>
<dbReference type="RefSeq" id="WP_152947987.1">
    <property type="nucleotide sequence ID" value="NZ_WHYR01000053.1"/>
</dbReference>
<evidence type="ECO:0000256" key="5">
    <source>
        <dbReference type="ARBA" id="ARBA00022989"/>
    </source>
</evidence>
<feature type="transmembrane region" description="Helical" evidence="7">
    <location>
        <begin position="15"/>
        <end position="34"/>
    </location>
</feature>
<feature type="transmembrane region" description="Helical" evidence="7">
    <location>
        <begin position="212"/>
        <end position="235"/>
    </location>
</feature>
<dbReference type="Gene3D" id="1.10.3720.10">
    <property type="entry name" value="MetI-like"/>
    <property type="match status" value="1"/>
</dbReference>
<dbReference type="InterPro" id="IPR005769">
    <property type="entry name" value="PhnE/PtxC"/>
</dbReference>
<dbReference type="EMBL" id="WHYR01000053">
    <property type="protein sequence ID" value="MQL53521.1"/>
    <property type="molecule type" value="Genomic_DNA"/>
</dbReference>
<evidence type="ECO:0000256" key="4">
    <source>
        <dbReference type="ARBA" id="ARBA00022692"/>
    </source>
</evidence>
<evidence type="ECO:0000313" key="10">
    <source>
        <dbReference type="Proteomes" id="UP000441717"/>
    </source>
</evidence>
<dbReference type="SUPFAM" id="SSF161098">
    <property type="entry name" value="MetI-like"/>
    <property type="match status" value="1"/>
</dbReference>
<keyword evidence="4 7" id="KW-0812">Transmembrane</keyword>
<keyword evidence="5 7" id="KW-1133">Transmembrane helix</keyword>
<dbReference type="InterPro" id="IPR035906">
    <property type="entry name" value="MetI-like_sf"/>
</dbReference>
<dbReference type="PANTHER" id="PTHR30043">
    <property type="entry name" value="PHOSPHONATES TRANSPORT SYSTEM PERMEASE PROTEIN"/>
    <property type="match status" value="1"/>
</dbReference>
<evidence type="ECO:0000256" key="3">
    <source>
        <dbReference type="ARBA" id="ARBA00022475"/>
    </source>
</evidence>
<keyword evidence="10" id="KW-1185">Reference proteome</keyword>
<dbReference type="AlphaFoldDB" id="A0A6N7IUE0"/>
<dbReference type="GO" id="GO:0015416">
    <property type="term" value="F:ABC-type phosphonate transporter activity"/>
    <property type="evidence" value="ECO:0007669"/>
    <property type="project" value="InterPro"/>
</dbReference>
<feature type="transmembrane region" description="Helical" evidence="7">
    <location>
        <begin position="81"/>
        <end position="102"/>
    </location>
</feature>
<keyword evidence="6 7" id="KW-0472">Membrane</keyword>
<comment type="similarity">
    <text evidence="7">Belongs to the binding-protein-dependent transport system permease family.</text>
</comment>
<dbReference type="CDD" id="cd06261">
    <property type="entry name" value="TM_PBP2"/>
    <property type="match status" value="1"/>
</dbReference>
<organism evidence="9 10">
    <name type="scientific">Desulfofundulus thermobenzoicus</name>
    <dbReference type="NCBI Taxonomy" id="29376"/>
    <lineage>
        <taxon>Bacteria</taxon>
        <taxon>Bacillati</taxon>
        <taxon>Bacillota</taxon>
        <taxon>Clostridia</taxon>
        <taxon>Eubacteriales</taxon>
        <taxon>Peptococcaceae</taxon>
        <taxon>Desulfofundulus</taxon>
    </lineage>
</organism>
<gene>
    <name evidence="9" type="primary">phnE</name>
    <name evidence="9" type="ORF">GFC01_14880</name>
</gene>
<dbReference type="Pfam" id="PF00528">
    <property type="entry name" value="BPD_transp_1"/>
    <property type="match status" value="1"/>
</dbReference>
<dbReference type="NCBIfam" id="TIGR01097">
    <property type="entry name" value="PhnE"/>
    <property type="match status" value="1"/>
</dbReference>
<dbReference type="PANTHER" id="PTHR30043:SF1">
    <property type="entry name" value="ABC TRANSPORT SYSTEM PERMEASE PROTEIN P69"/>
    <property type="match status" value="1"/>
</dbReference>
<evidence type="ECO:0000256" key="2">
    <source>
        <dbReference type="ARBA" id="ARBA00022448"/>
    </source>
</evidence>